<keyword evidence="4" id="KW-1003">Cell membrane</keyword>
<comment type="caution">
    <text evidence="10">The sequence shown here is derived from an EMBL/GenBank/DDBJ whole genome shotgun (WGS) entry which is preliminary data.</text>
</comment>
<evidence type="ECO:0000256" key="8">
    <source>
        <dbReference type="SAM" id="MobiDB-lite"/>
    </source>
</evidence>
<accession>A0A852SS39</accession>
<evidence type="ECO:0000256" key="6">
    <source>
        <dbReference type="ARBA" id="ARBA00022989"/>
    </source>
</evidence>
<name>A0A852SS39_9MICO</name>
<evidence type="ECO:0000313" key="10">
    <source>
        <dbReference type="EMBL" id="NYD71575.1"/>
    </source>
</evidence>
<keyword evidence="11" id="KW-1185">Reference proteome</keyword>
<organism evidence="10 11">
    <name type="scientific">Herbiconiux flava</name>
    <dbReference type="NCBI Taxonomy" id="881268"/>
    <lineage>
        <taxon>Bacteria</taxon>
        <taxon>Bacillati</taxon>
        <taxon>Actinomycetota</taxon>
        <taxon>Actinomycetes</taxon>
        <taxon>Micrococcales</taxon>
        <taxon>Microbacteriaceae</taxon>
        <taxon>Herbiconiux</taxon>
    </lineage>
</organism>
<evidence type="ECO:0000256" key="2">
    <source>
        <dbReference type="ARBA" id="ARBA00010735"/>
    </source>
</evidence>
<dbReference type="AlphaFoldDB" id="A0A852SS39"/>
<feature type="compositionally biased region" description="Pro residues" evidence="8">
    <location>
        <begin position="251"/>
        <end position="260"/>
    </location>
</feature>
<gene>
    <name evidence="10" type="ORF">BJ984_002733</name>
</gene>
<dbReference type="RefSeq" id="WP_179548493.1">
    <property type="nucleotide sequence ID" value="NZ_BSEW01000002.1"/>
</dbReference>
<comment type="similarity">
    <text evidence="2">Belongs to the AzlC family.</text>
</comment>
<dbReference type="InterPro" id="IPR011606">
    <property type="entry name" value="Brnchd-chn_aa_trnsp_permease"/>
</dbReference>
<feature type="transmembrane region" description="Helical" evidence="9">
    <location>
        <begin position="220"/>
        <end position="238"/>
    </location>
</feature>
<feature type="transmembrane region" description="Helical" evidence="9">
    <location>
        <begin position="68"/>
        <end position="93"/>
    </location>
</feature>
<feature type="transmembrane region" description="Helical" evidence="9">
    <location>
        <begin position="170"/>
        <end position="189"/>
    </location>
</feature>
<evidence type="ECO:0000256" key="7">
    <source>
        <dbReference type="ARBA" id="ARBA00023136"/>
    </source>
</evidence>
<dbReference type="GO" id="GO:1903785">
    <property type="term" value="P:L-valine transmembrane transport"/>
    <property type="evidence" value="ECO:0007669"/>
    <property type="project" value="TreeGrafter"/>
</dbReference>
<comment type="subcellular location">
    <subcellularLocation>
        <location evidence="1">Cell membrane</location>
        <topology evidence="1">Multi-pass membrane protein</topology>
    </subcellularLocation>
</comment>
<dbReference type="PANTHER" id="PTHR34979">
    <property type="entry name" value="INNER MEMBRANE PROTEIN YGAZ"/>
    <property type="match status" value="1"/>
</dbReference>
<keyword evidence="6 9" id="KW-1133">Transmembrane helix</keyword>
<evidence type="ECO:0000256" key="3">
    <source>
        <dbReference type="ARBA" id="ARBA00022448"/>
    </source>
</evidence>
<keyword evidence="7 9" id="KW-0472">Membrane</keyword>
<evidence type="ECO:0000256" key="1">
    <source>
        <dbReference type="ARBA" id="ARBA00004651"/>
    </source>
</evidence>
<dbReference type="Proteomes" id="UP000549913">
    <property type="component" value="Unassembled WGS sequence"/>
</dbReference>
<dbReference type="Pfam" id="PF03591">
    <property type="entry name" value="AzlC"/>
    <property type="match status" value="1"/>
</dbReference>
<feature type="transmembrane region" description="Helical" evidence="9">
    <location>
        <begin position="196"/>
        <end position="214"/>
    </location>
</feature>
<reference evidence="10 11" key="1">
    <citation type="submission" date="2020-07" db="EMBL/GenBank/DDBJ databases">
        <title>Sequencing the genomes of 1000 actinobacteria strains.</title>
        <authorList>
            <person name="Klenk H.-P."/>
        </authorList>
    </citation>
    <scope>NUCLEOTIDE SEQUENCE [LARGE SCALE GENOMIC DNA]</scope>
    <source>
        <strain evidence="10 11">DSM 26474</strain>
    </source>
</reference>
<feature type="transmembrane region" description="Helical" evidence="9">
    <location>
        <begin position="142"/>
        <end position="164"/>
    </location>
</feature>
<keyword evidence="3" id="KW-0813">Transport</keyword>
<dbReference type="GO" id="GO:0005886">
    <property type="term" value="C:plasma membrane"/>
    <property type="evidence" value="ECO:0007669"/>
    <property type="project" value="UniProtKB-SubCell"/>
</dbReference>
<evidence type="ECO:0000313" key="11">
    <source>
        <dbReference type="Proteomes" id="UP000549913"/>
    </source>
</evidence>
<sequence length="260" mass="25973">MAEPRTPGQRTPGPRTPGERAAIRSGLAVGLATAVYGISFGALATLSGLDVWQTCFLSLVMFTGGSQFALIGVLASGGLAAGPAAITSAALLGTRNVFYSIRMAPVVGPGFWRRAAAAQLTIDESVAVSTAQTTPAAQRAGFWVTGLAIYLGWNLTTLIGALIGDLLGDVSAYGLDAAAAAAFLGLLWPRLKERQTQAVAVAAAVVATLLTPVLVPGLPVLVAAGVALVVGGFNLFAAKPTAGSPAEPSARPSPPAGGAA</sequence>
<evidence type="ECO:0000256" key="4">
    <source>
        <dbReference type="ARBA" id="ARBA00022475"/>
    </source>
</evidence>
<proteinExistence type="inferred from homology"/>
<keyword evidence="5 9" id="KW-0812">Transmembrane</keyword>
<dbReference type="EMBL" id="JACCBM010000001">
    <property type="protein sequence ID" value="NYD71575.1"/>
    <property type="molecule type" value="Genomic_DNA"/>
</dbReference>
<evidence type="ECO:0000256" key="5">
    <source>
        <dbReference type="ARBA" id="ARBA00022692"/>
    </source>
</evidence>
<evidence type="ECO:0000256" key="9">
    <source>
        <dbReference type="SAM" id="Phobius"/>
    </source>
</evidence>
<protein>
    <submittedName>
        <fullName evidence="10">Putative branched-subunit amino acid permease</fullName>
    </submittedName>
</protein>
<feature type="transmembrane region" description="Helical" evidence="9">
    <location>
        <begin position="21"/>
        <end position="48"/>
    </location>
</feature>
<feature type="region of interest" description="Disordered" evidence="8">
    <location>
        <begin position="240"/>
        <end position="260"/>
    </location>
</feature>
<dbReference type="PANTHER" id="PTHR34979:SF1">
    <property type="entry name" value="INNER MEMBRANE PROTEIN YGAZ"/>
    <property type="match status" value="1"/>
</dbReference>